<keyword evidence="4" id="KW-1133">Transmembrane helix</keyword>
<dbReference type="Gene3D" id="3.30.70.270">
    <property type="match status" value="1"/>
</dbReference>
<dbReference type="OrthoDB" id="5914567at2"/>
<evidence type="ECO:0000256" key="3">
    <source>
        <dbReference type="SAM" id="Coils"/>
    </source>
</evidence>
<keyword evidence="4" id="KW-0812">Transmembrane</keyword>
<evidence type="ECO:0000313" key="7">
    <source>
        <dbReference type="Proteomes" id="UP000244441"/>
    </source>
</evidence>
<dbReference type="PANTHER" id="PTHR45138:SF9">
    <property type="entry name" value="DIGUANYLATE CYCLASE DGCM-RELATED"/>
    <property type="match status" value="1"/>
</dbReference>
<dbReference type="PROSITE" id="PS50887">
    <property type="entry name" value="GGDEF"/>
    <property type="match status" value="1"/>
</dbReference>
<dbReference type="EMBL" id="CP026604">
    <property type="protein sequence ID" value="AWB66400.1"/>
    <property type="molecule type" value="Genomic_DNA"/>
</dbReference>
<dbReference type="RefSeq" id="WP_108602463.1">
    <property type="nucleotide sequence ID" value="NZ_CP026604.1"/>
</dbReference>
<proteinExistence type="predicted"/>
<feature type="transmembrane region" description="Helical" evidence="4">
    <location>
        <begin position="67"/>
        <end position="89"/>
    </location>
</feature>
<dbReference type="InterPro" id="IPR043128">
    <property type="entry name" value="Rev_trsase/Diguanyl_cyclase"/>
</dbReference>
<accession>A0A2S0VQN5</accession>
<gene>
    <name evidence="6" type="ORF">C2869_08145</name>
</gene>
<dbReference type="CDD" id="cd01949">
    <property type="entry name" value="GGDEF"/>
    <property type="match status" value="1"/>
</dbReference>
<dbReference type="InterPro" id="IPR050469">
    <property type="entry name" value="Diguanylate_Cyclase"/>
</dbReference>
<feature type="transmembrane region" description="Helical" evidence="4">
    <location>
        <begin position="38"/>
        <end position="55"/>
    </location>
</feature>
<evidence type="ECO:0000259" key="5">
    <source>
        <dbReference type="PROSITE" id="PS50887"/>
    </source>
</evidence>
<organism evidence="6 7">
    <name type="scientific">Saccharobesus litoralis</name>
    <dbReference type="NCBI Taxonomy" id="2172099"/>
    <lineage>
        <taxon>Bacteria</taxon>
        <taxon>Pseudomonadati</taxon>
        <taxon>Pseudomonadota</taxon>
        <taxon>Gammaproteobacteria</taxon>
        <taxon>Alteromonadales</taxon>
        <taxon>Alteromonadaceae</taxon>
        <taxon>Saccharobesus</taxon>
    </lineage>
</organism>
<feature type="coiled-coil region" evidence="3">
    <location>
        <begin position="308"/>
        <end position="335"/>
    </location>
</feature>
<dbReference type="NCBIfam" id="TIGR00254">
    <property type="entry name" value="GGDEF"/>
    <property type="match status" value="1"/>
</dbReference>
<dbReference type="SMART" id="SM00267">
    <property type="entry name" value="GGDEF"/>
    <property type="match status" value="1"/>
</dbReference>
<keyword evidence="4" id="KW-0472">Membrane</keyword>
<dbReference type="KEGG" id="cate:C2869_08145"/>
<evidence type="ECO:0000256" key="2">
    <source>
        <dbReference type="ARBA" id="ARBA00034247"/>
    </source>
</evidence>
<dbReference type="SUPFAM" id="SSF55073">
    <property type="entry name" value="Nucleotide cyclase"/>
    <property type="match status" value="1"/>
</dbReference>
<name>A0A2S0VQN5_9ALTE</name>
<dbReference type="AlphaFoldDB" id="A0A2S0VQN5"/>
<feature type="transmembrane region" description="Helical" evidence="4">
    <location>
        <begin position="95"/>
        <end position="115"/>
    </location>
</feature>
<evidence type="ECO:0000313" key="6">
    <source>
        <dbReference type="EMBL" id="AWB66400.1"/>
    </source>
</evidence>
<evidence type="ECO:0000256" key="4">
    <source>
        <dbReference type="SAM" id="Phobius"/>
    </source>
</evidence>
<evidence type="ECO:0000256" key="1">
    <source>
        <dbReference type="ARBA" id="ARBA00012528"/>
    </source>
</evidence>
<feature type="domain" description="GGDEF" evidence="5">
    <location>
        <begin position="204"/>
        <end position="335"/>
    </location>
</feature>
<protein>
    <recommendedName>
        <fullName evidence="1">diguanylate cyclase</fullName>
        <ecNumber evidence="1">2.7.7.65</ecNumber>
    </recommendedName>
</protein>
<keyword evidence="3" id="KW-0175">Coiled coil</keyword>
<dbReference type="EC" id="2.7.7.65" evidence="1"/>
<sequence>MTLPFRYTFFYTVATQNSLAGGSLNTMNFELLRHHNKLISAVIAMIAMTLTITLLQGEPKLKSEIEWLDIVGEGGIALISLMWIFFILISRPAGMVTTMLVTGLLFVHCSLLLDLIDEFLHYPHRQFWLLAYESLPAPIGMILMTFGLYHWHKEQLEVNQQLRRRERVYREHGLIDYITGLYSADYMMAQVQQELRQLTEYSTRNFSLLMLDIDAFDTFVRQHGDVQADRFLREVSELILINIRTSDLACRYAGDRFIVLLPQTSLTDAQQIAQQLQQAIAHFAFKPEKSARAVYQNMSVSVAPADANSSLDSLMAELNQQMENIKLAVKNKSVA</sequence>
<keyword evidence="7" id="KW-1185">Reference proteome</keyword>
<dbReference type="Pfam" id="PF00990">
    <property type="entry name" value="GGDEF"/>
    <property type="match status" value="1"/>
</dbReference>
<comment type="catalytic activity">
    <reaction evidence="2">
        <text>2 GTP = 3',3'-c-di-GMP + 2 diphosphate</text>
        <dbReference type="Rhea" id="RHEA:24898"/>
        <dbReference type="ChEBI" id="CHEBI:33019"/>
        <dbReference type="ChEBI" id="CHEBI:37565"/>
        <dbReference type="ChEBI" id="CHEBI:58805"/>
        <dbReference type="EC" id="2.7.7.65"/>
    </reaction>
</comment>
<feature type="transmembrane region" description="Helical" evidence="4">
    <location>
        <begin position="127"/>
        <end position="151"/>
    </location>
</feature>
<reference evidence="6 7" key="1">
    <citation type="submission" date="2018-01" db="EMBL/GenBank/DDBJ databases">
        <title>Genome sequence of a Cantenovulum-like bacteria.</title>
        <authorList>
            <person name="Tan W.R."/>
            <person name="Lau N.-S."/>
            <person name="Go F."/>
            <person name="Amirul A.-A.A."/>
        </authorList>
    </citation>
    <scope>NUCLEOTIDE SEQUENCE [LARGE SCALE GENOMIC DNA]</scope>
    <source>
        <strain evidence="6 7">CCB-QB4</strain>
    </source>
</reference>
<dbReference type="InterPro" id="IPR029787">
    <property type="entry name" value="Nucleotide_cyclase"/>
</dbReference>
<dbReference type="InterPro" id="IPR000160">
    <property type="entry name" value="GGDEF_dom"/>
</dbReference>
<dbReference type="Proteomes" id="UP000244441">
    <property type="component" value="Chromosome"/>
</dbReference>
<dbReference type="PANTHER" id="PTHR45138">
    <property type="entry name" value="REGULATORY COMPONENTS OF SENSORY TRANSDUCTION SYSTEM"/>
    <property type="match status" value="1"/>
</dbReference>
<dbReference type="GO" id="GO:0052621">
    <property type="term" value="F:diguanylate cyclase activity"/>
    <property type="evidence" value="ECO:0007669"/>
    <property type="project" value="UniProtKB-EC"/>
</dbReference>